<dbReference type="eggNOG" id="KOG0039">
    <property type="taxonomic scope" value="Eukaryota"/>
</dbReference>
<comment type="caution">
    <text evidence="16">The sequence shown here is derived from an EMBL/GenBank/DDBJ whole genome shotgun (WGS) entry which is preliminary data.</text>
</comment>
<dbReference type="InterPro" id="IPR039261">
    <property type="entry name" value="FNR_nucleotide-bd"/>
</dbReference>
<evidence type="ECO:0000256" key="9">
    <source>
        <dbReference type="ARBA" id="ARBA00023002"/>
    </source>
</evidence>
<feature type="transmembrane region" description="Helical" evidence="14">
    <location>
        <begin position="144"/>
        <end position="165"/>
    </location>
</feature>
<feature type="region of interest" description="Disordered" evidence="13">
    <location>
        <begin position="489"/>
        <end position="526"/>
    </location>
</feature>
<dbReference type="EMBL" id="JARH01000221">
    <property type="protein sequence ID" value="EXF83858.1"/>
    <property type="molecule type" value="Genomic_DNA"/>
</dbReference>
<keyword evidence="17" id="KW-1185">Reference proteome</keyword>
<evidence type="ECO:0000256" key="7">
    <source>
        <dbReference type="ARBA" id="ARBA00022982"/>
    </source>
</evidence>
<dbReference type="KEGG" id="cfj:CFIO01_03881"/>
<dbReference type="GO" id="GO:0005886">
    <property type="term" value="C:plasma membrane"/>
    <property type="evidence" value="ECO:0007669"/>
    <property type="project" value="UniProtKB-SubCell"/>
</dbReference>
<evidence type="ECO:0000259" key="15">
    <source>
        <dbReference type="PROSITE" id="PS51384"/>
    </source>
</evidence>
<dbReference type="PROSITE" id="PS51384">
    <property type="entry name" value="FAD_FR"/>
    <property type="match status" value="1"/>
</dbReference>
<dbReference type="InterPro" id="IPR013121">
    <property type="entry name" value="Fe_red_NAD-bd_6"/>
</dbReference>
<evidence type="ECO:0000256" key="4">
    <source>
        <dbReference type="ARBA" id="ARBA00022448"/>
    </source>
</evidence>
<dbReference type="InterPro" id="IPR017927">
    <property type="entry name" value="FAD-bd_FR_type"/>
</dbReference>
<dbReference type="InterPro" id="IPR013130">
    <property type="entry name" value="Fe3_Rdtase_TM_dom"/>
</dbReference>
<feature type="transmembrane region" description="Helical" evidence="14">
    <location>
        <begin position="220"/>
        <end position="238"/>
    </location>
</feature>
<dbReference type="SUPFAM" id="SSF63380">
    <property type="entry name" value="Riboflavin synthase domain-like"/>
    <property type="match status" value="1"/>
</dbReference>
<accession>A0A010SGF0</accession>
<evidence type="ECO:0000256" key="1">
    <source>
        <dbReference type="ARBA" id="ARBA00004651"/>
    </source>
</evidence>
<comment type="subcellular location">
    <subcellularLocation>
        <location evidence="1">Cell membrane</location>
        <topology evidence="1">Multi-pass membrane protein</topology>
    </subcellularLocation>
</comment>
<keyword evidence="7" id="KW-0249">Electron transport</keyword>
<keyword evidence="11 14" id="KW-0472">Membrane</keyword>
<feature type="transmembrane region" description="Helical" evidence="14">
    <location>
        <begin position="105"/>
        <end position="124"/>
    </location>
</feature>
<feature type="transmembrane region" description="Helical" evidence="14">
    <location>
        <begin position="250"/>
        <end position="268"/>
    </location>
</feature>
<dbReference type="AlphaFoldDB" id="A0A010SGF0"/>
<dbReference type="SFLD" id="SFLDS00052">
    <property type="entry name" value="Ferric_Reductase_Domain"/>
    <property type="match status" value="1"/>
</dbReference>
<evidence type="ECO:0000256" key="11">
    <source>
        <dbReference type="ARBA" id="ARBA00023136"/>
    </source>
</evidence>
<evidence type="ECO:0000256" key="10">
    <source>
        <dbReference type="ARBA" id="ARBA00023065"/>
    </source>
</evidence>
<dbReference type="HOGENOM" id="CLU_010365_7_2_1"/>
<sequence length="600" mass="67328">MSLPWLSQPVLLHSSRDAGTCSMTPEQCAFKTGYWVFWYEADHRYGLPTVAFFLTAILLAAIASFASTYAPTSWRRNTLWLRILSSGRLLSYKSWRLGFWNTQSLGTYLLGAAGAVFFLAMTLGPQPYYWPNTKQLSFGNSPPIATRAGYMALACMPFLFILGAKANPISALTGISHEKLNIWHNWVAWAMFVLALVHTFPFIVFHILKGDIVKQWNDGGMWVTGVIAILAQAWLTFMSIRWVRDRYYELFKATHLFAAAVFFVFFFIHCDFRLTSWDYFIVTAVLYALCFFYSQFKTFMEHGVNHARVSLVTPHCLKVVIETNTRWTPGQHMYLRFLTGGMHALTAHPFTICSIPRQGQRKEMVFYIQPRGGITARLATIAQKSPEASVRVLLDGPYGGVTDRWFAGFDRSLIVAGGAGAGFSLPMIEHFLQRQHAEAANPEIEVIVATRDLEFREWYCRALDDIIARYPHAGNTKAPCISISFHETGTSGENRSTSSNPESPAYGGDKEVIETPGKSSESEWQSSSGLVSLRTYHERPDVFAISRRAIEQPGSVGLVTCGPASLVFDLGQVAAEAQKRILQGGGGAREVWFYKENFSY</sequence>
<dbReference type="Proteomes" id="UP000020467">
    <property type="component" value="Unassembled WGS sequence"/>
</dbReference>
<name>A0A010SGF0_9PEZI</name>
<proteinExistence type="inferred from homology"/>
<dbReference type="Gene3D" id="3.40.50.80">
    <property type="entry name" value="Nucleotide-binding domain of ferredoxin-NADP reductase (FNR) module"/>
    <property type="match status" value="1"/>
</dbReference>
<feature type="compositionally biased region" description="Polar residues" evidence="13">
    <location>
        <begin position="489"/>
        <end position="502"/>
    </location>
</feature>
<dbReference type="Pfam" id="PF08022">
    <property type="entry name" value="FAD_binding_8"/>
    <property type="match status" value="1"/>
</dbReference>
<dbReference type="GO" id="GO:0052851">
    <property type="term" value="F:ferric-chelate reductase (NADPH) activity"/>
    <property type="evidence" value="ECO:0007669"/>
    <property type="project" value="UniProtKB-EC"/>
</dbReference>
<dbReference type="InterPro" id="IPR013112">
    <property type="entry name" value="FAD-bd_8"/>
</dbReference>
<keyword evidence="10" id="KW-0406">Ion transport</keyword>
<dbReference type="SUPFAM" id="SSF52343">
    <property type="entry name" value="Ferredoxin reductase-like, C-terminal NADP-linked domain"/>
    <property type="match status" value="1"/>
</dbReference>
<dbReference type="GO" id="GO:0006826">
    <property type="term" value="P:iron ion transport"/>
    <property type="evidence" value="ECO:0007669"/>
    <property type="project" value="TreeGrafter"/>
</dbReference>
<evidence type="ECO:0000256" key="14">
    <source>
        <dbReference type="SAM" id="Phobius"/>
    </source>
</evidence>
<dbReference type="Pfam" id="PF08030">
    <property type="entry name" value="NAD_binding_6"/>
    <property type="match status" value="1"/>
</dbReference>
<dbReference type="PANTHER" id="PTHR32361">
    <property type="entry name" value="FERRIC/CUPRIC REDUCTASE TRANSMEMBRANE COMPONENT"/>
    <property type="match status" value="1"/>
</dbReference>
<dbReference type="Pfam" id="PF01794">
    <property type="entry name" value="Ferric_reduct"/>
    <property type="match status" value="1"/>
</dbReference>
<dbReference type="SFLD" id="SFLDG01168">
    <property type="entry name" value="Ferric_reductase_subgroup_(FRE"/>
    <property type="match status" value="1"/>
</dbReference>
<feature type="transmembrane region" description="Helical" evidence="14">
    <location>
        <begin position="45"/>
        <end position="66"/>
    </location>
</feature>
<dbReference type="InterPro" id="IPR051410">
    <property type="entry name" value="Ferric/Cupric_Reductase"/>
</dbReference>
<evidence type="ECO:0000256" key="13">
    <source>
        <dbReference type="SAM" id="MobiDB-lite"/>
    </source>
</evidence>
<feature type="domain" description="FAD-binding FR-type" evidence="15">
    <location>
        <begin position="299"/>
        <end position="404"/>
    </location>
</feature>
<evidence type="ECO:0000313" key="17">
    <source>
        <dbReference type="Proteomes" id="UP000020467"/>
    </source>
</evidence>
<evidence type="ECO:0000256" key="3">
    <source>
        <dbReference type="ARBA" id="ARBA00012668"/>
    </source>
</evidence>
<dbReference type="InterPro" id="IPR017938">
    <property type="entry name" value="Riboflavin_synthase-like_b-brl"/>
</dbReference>
<dbReference type="OrthoDB" id="17725at2759"/>
<comment type="similarity">
    <text evidence="2">Belongs to the ferric reductase (FRE) family.</text>
</comment>
<keyword evidence="9" id="KW-0560">Oxidoreductase</keyword>
<gene>
    <name evidence="16" type="ORF">CFIO01_03881</name>
</gene>
<dbReference type="CDD" id="cd06186">
    <property type="entry name" value="NOX_Duox_like_FAD_NADP"/>
    <property type="match status" value="1"/>
</dbReference>
<keyword evidence="6 14" id="KW-0812">Transmembrane</keyword>
<reference evidence="16 17" key="1">
    <citation type="submission" date="2014-02" db="EMBL/GenBank/DDBJ databases">
        <title>The genome sequence of Colletotrichum fioriniae PJ7.</title>
        <authorList>
            <person name="Baroncelli R."/>
            <person name="Thon M.R."/>
        </authorList>
    </citation>
    <scope>NUCLEOTIDE SEQUENCE [LARGE SCALE GENOMIC DNA]</scope>
    <source>
        <strain evidence="16 17">PJ7</strain>
    </source>
</reference>
<evidence type="ECO:0000256" key="2">
    <source>
        <dbReference type="ARBA" id="ARBA00006278"/>
    </source>
</evidence>
<keyword evidence="5" id="KW-1003">Cell membrane</keyword>
<keyword evidence="4" id="KW-0813">Transport</keyword>
<dbReference type="GO" id="GO:0015677">
    <property type="term" value="P:copper ion import"/>
    <property type="evidence" value="ECO:0007669"/>
    <property type="project" value="TreeGrafter"/>
</dbReference>
<keyword evidence="8 14" id="KW-1133">Transmembrane helix</keyword>
<dbReference type="EC" id="1.16.1.9" evidence="3"/>
<evidence type="ECO:0000256" key="12">
    <source>
        <dbReference type="ARBA" id="ARBA00048483"/>
    </source>
</evidence>
<evidence type="ECO:0000256" key="5">
    <source>
        <dbReference type="ARBA" id="ARBA00022475"/>
    </source>
</evidence>
<dbReference type="GO" id="GO:0006879">
    <property type="term" value="P:intracellular iron ion homeostasis"/>
    <property type="evidence" value="ECO:0007669"/>
    <property type="project" value="TreeGrafter"/>
</dbReference>
<evidence type="ECO:0000313" key="16">
    <source>
        <dbReference type="EMBL" id="EXF83858.1"/>
    </source>
</evidence>
<protein>
    <recommendedName>
        <fullName evidence="3">ferric-chelate reductase (NADPH)</fullName>
        <ecNumber evidence="3">1.16.1.9</ecNumber>
    </recommendedName>
</protein>
<evidence type="ECO:0000256" key="6">
    <source>
        <dbReference type="ARBA" id="ARBA00022692"/>
    </source>
</evidence>
<comment type="catalytic activity">
    <reaction evidence="12">
        <text>2 a Fe(II)-siderophore + NADP(+) + H(+) = 2 a Fe(III)-siderophore + NADPH</text>
        <dbReference type="Rhea" id="RHEA:28795"/>
        <dbReference type="Rhea" id="RHEA-COMP:11342"/>
        <dbReference type="Rhea" id="RHEA-COMP:11344"/>
        <dbReference type="ChEBI" id="CHEBI:15378"/>
        <dbReference type="ChEBI" id="CHEBI:29033"/>
        <dbReference type="ChEBI" id="CHEBI:29034"/>
        <dbReference type="ChEBI" id="CHEBI:57783"/>
        <dbReference type="ChEBI" id="CHEBI:58349"/>
        <dbReference type="EC" id="1.16.1.9"/>
    </reaction>
</comment>
<organism evidence="16 17">
    <name type="scientific">Colletotrichum fioriniae PJ7</name>
    <dbReference type="NCBI Taxonomy" id="1445577"/>
    <lineage>
        <taxon>Eukaryota</taxon>
        <taxon>Fungi</taxon>
        <taxon>Dikarya</taxon>
        <taxon>Ascomycota</taxon>
        <taxon>Pezizomycotina</taxon>
        <taxon>Sordariomycetes</taxon>
        <taxon>Hypocreomycetidae</taxon>
        <taxon>Glomerellales</taxon>
        <taxon>Glomerellaceae</taxon>
        <taxon>Colletotrichum</taxon>
        <taxon>Colletotrichum acutatum species complex</taxon>
    </lineage>
</organism>
<feature type="transmembrane region" description="Helical" evidence="14">
    <location>
        <begin position="274"/>
        <end position="293"/>
    </location>
</feature>
<feature type="transmembrane region" description="Helical" evidence="14">
    <location>
        <begin position="186"/>
        <end position="208"/>
    </location>
</feature>
<evidence type="ECO:0000256" key="8">
    <source>
        <dbReference type="ARBA" id="ARBA00022989"/>
    </source>
</evidence>